<dbReference type="EC" id="3.2.1.101" evidence="3"/>
<keyword evidence="7" id="KW-0326">Glycosidase</keyword>
<dbReference type="EMBL" id="BHVY01000006">
    <property type="protein sequence ID" value="GIJ89546.1"/>
    <property type="molecule type" value="Genomic_DNA"/>
</dbReference>
<keyword evidence="6" id="KW-0325">Glycoprotein</keyword>
<keyword evidence="5" id="KW-0378">Hydrolase</keyword>
<evidence type="ECO:0000256" key="3">
    <source>
        <dbReference type="ARBA" id="ARBA00012350"/>
    </source>
</evidence>
<evidence type="ECO:0000313" key="9">
    <source>
        <dbReference type="Proteomes" id="UP001043456"/>
    </source>
</evidence>
<dbReference type="PANTHER" id="PTHR12145:SF37">
    <property type="entry name" value="MANNAN ENDO-1,6-ALPHA-MANNOSIDASE"/>
    <property type="match status" value="1"/>
</dbReference>
<dbReference type="GO" id="GO:0008496">
    <property type="term" value="F:mannan endo-1,6-alpha-mannosidase activity"/>
    <property type="evidence" value="ECO:0007669"/>
    <property type="project" value="UniProtKB-EC"/>
</dbReference>
<comment type="catalytic activity">
    <reaction evidence="1">
        <text>Random hydrolysis of (1-&gt;6)-alpha-D-mannosidic linkages in unbranched (1-&gt;6)-mannans.</text>
        <dbReference type="EC" id="3.2.1.101"/>
    </reaction>
</comment>
<keyword evidence="9" id="KW-1185">Reference proteome</keyword>
<keyword evidence="4" id="KW-0732">Signal</keyword>
<sequence length="133" mass="15081">MSSYTGNRTGETPGKMFGGWWKSGALMDILIQYWYFTGDISNNPAVDQAMHYHQGENNDYFSENWRYYIHNDQHVAWGHAAMTAAEVDYPPIPSEPAWSTLAEGVFHSQISRWGNESCNGGLRGGALPYQKRK</sequence>
<dbReference type="Proteomes" id="UP001043456">
    <property type="component" value="Unassembled WGS sequence"/>
</dbReference>
<evidence type="ECO:0000256" key="2">
    <source>
        <dbReference type="ARBA" id="ARBA00009699"/>
    </source>
</evidence>
<evidence type="ECO:0000313" key="8">
    <source>
        <dbReference type="EMBL" id="GIJ89546.1"/>
    </source>
</evidence>
<dbReference type="GO" id="GO:0009272">
    <property type="term" value="P:fungal-type cell wall biogenesis"/>
    <property type="evidence" value="ECO:0007669"/>
    <property type="project" value="TreeGrafter"/>
</dbReference>
<dbReference type="GeneID" id="67007098"/>
<evidence type="ECO:0000256" key="5">
    <source>
        <dbReference type="ARBA" id="ARBA00022801"/>
    </source>
</evidence>
<dbReference type="GO" id="GO:0016052">
    <property type="term" value="P:carbohydrate catabolic process"/>
    <property type="evidence" value="ECO:0007669"/>
    <property type="project" value="InterPro"/>
</dbReference>
<dbReference type="Gene3D" id="1.50.10.20">
    <property type="match status" value="1"/>
</dbReference>
<dbReference type="Pfam" id="PF03663">
    <property type="entry name" value="Glyco_hydro_76"/>
    <property type="match status" value="1"/>
</dbReference>
<comment type="similarity">
    <text evidence="2">Belongs to the glycosyl hydrolase 76 family.</text>
</comment>
<dbReference type="PANTHER" id="PTHR12145">
    <property type="entry name" value="MANNAN ENDO-1,6-ALPHA-MANNOSIDASE DCW1"/>
    <property type="match status" value="1"/>
</dbReference>
<dbReference type="AlphaFoldDB" id="A0A9P3EVC3"/>
<evidence type="ECO:0000256" key="4">
    <source>
        <dbReference type="ARBA" id="ARBA00022729"/>
    </source>
</evidence>
<evidence type="ECO:0000256" key="1">
    <source>
        <dbReference type="ARBA" id="ARBA00001452"/>
    </source>
</evidence>
<proteinExistence type="inferred from homology"/>
<organism evidence="8 9">
    <name type="scientific">Aspergillus pseudoviridinutans</name>
    <dbReference type="NCBI Taxonomy" id="1517512"/>
    <lineage>
        <taxon>Eukaryota</taxon>
        <taxon>Fungi</taxon>
        <taxon>Dikarya</taxon>
        <taxon>Ascomycota</taxon>
        <taxon>Pezizomycotina</taxon>
        <taxon>Eurotiomycetes</taxon>
        <taxon>Eurotiomycetidae</taxon>
        <taxon>Eurotiales</taxon>
        <taxon>Aspergillaceae</taxon>
        <taxon>Aspergillus</taxon>
        <taxon>Aspergillus subgen. Fumigati</taxon>
    </lineage>
</organism>
<name>A0A9P3EVC3_9EURO</name>
<dbReference type="InterPro" id="IPR005198">
    <property type="entry name" value="Glyco_hydro_76"/>
</dbReference>
<accession>A0A9P3EVC3</accession>
<dbReference type="InterPro" id="IPR014480">
    <property type="entry name" value="Mannan-1_6-alpha_mannosidase"/>
</dbReference>
<dbReference type="RefSeq" id="XP_043160292.1">
    <property type="nucleotide sequence ID" value="XM_043304357.1"/>
</dbReference>
<comment type="caution">
    <text evidence="8">The sequence shown here is derived from an EMBL/GenBank/DDBJ whole genome shotgun (WGS) entry which is preliminary data.</text>
</comment>
<dbReference type="OrthoDB" id="5404840at2759"/>
<reference evidence="8 9" key="1">
    <citation type="submission" date="2018-10" db="EMBL/GenBank/DDBJ databases">
        <title>Pan-genome distribution and transcriptional activeness of fungal secondary metabolism genes in Aspergillus section Fumigati.</title>
        <authorList>
            <person name="Takahashi H."/>
            <person name="Umemura M."/>
            <person name="Ninomiya A."/>
            <person name="Kusuya Y."/>
            <person name="Urayama S."/>
            <person name="Shimizu M."/>
            <person name="Watanabe A."/>
            <person name="Kamei K."/>
            <person name="Yaguchi T."/>
            <person name="Hagiwara D."/>
        </authorList>
    </citation>
    <scope>NUCLEOTIDE SEQUENCE [LARGE SCALE GENOMIC DNA]</scope>
    <source>
        <strain evidence="8 9">IFM 55266</strain>
    </source>
</reference>
<protein>
    <recommendedName>
        <fullName evidence="3">mannan endo-1,6-alpha-mannosidase</fullName>
        <ecNumber evidence="3">3.2.1.101</ecNumber>
    </recommendedName>
</protein>
<dbReference type="InterPro" id="IPR008928">
    <property type="entry name" value="6-hairpin_glycosidase_sf"/>
</dbReference>
<dbReference type="SUPFAM" id="SSF48208">
    <property type="entry name" value="Six-hairpin glycosidases"/>
    <property type="match status" value="1"/>
</dbReference>
<gene>
    <name evidence="8" type="ORF">Asppvi_008488</name>
</gene>
<evidence type="ECO:0000256" key="6">
    <source>
        <dbReference type="ARBA" id="ARBA00023180"/>
    </source>
</evidence>
<evidence type="ECO:0000256" key="7">
    <source>
        <dbReference type="ARBA" id="ARBA00023295"/>
    </source>
</evidence>